<gene>
    <name evidence="2" type="ORF">LtaPh_3119900</name>
</gene>
<proteinExistence type="predicted"/>
<protein>
    <submittedName>
        <fullName evidence="2">Uncharacterized protein</fullName>
    </submittedName>
</protein>
<dbReference type="OrthoDB" id="242859at2759"/>
<accession>A0A640KNT6</accession>
<reference evidence="2" key="1">
    <citation type="submission" date="2019-11" db="EMBL/GenBank/DDBJ databases">
        <title>Leishmania tarentolae CDS.</title>
        <authorList>
            <person name="Goto Y."/>
            <person name="Yamagishi J."/>
        </authorList>
    </citation>
    <scope>NUCLEOTIDE SEQUENCE [LARGE SCALE GENOMIC DNA]</scope>
    <source>
        <strain evidence="2">Parrot Tar II</strain>
    </source>
</reference>
<evidence type="ECO:0000313" key="2">
    <source>
        <dbReference type="EMBL" id="GET91152.1"/>
    </source>
</evidence>
<organism evidence="2 3">
    <name type="scientific">Leishmania tarentolae</name>
    <name type="common">Sauroleishmania tarentolae</name>
    <dbReference type="NCBI Taxonomy" id="5689"/>
    <lineage>
        <taxon>Eukaryota</taxon>
        <taxon>Discoba</taxon>
        <taxon>Euglenozoa</taxon>
        <taxon>Kinetoplastea</taxon>
        <taxon>Metakinetoplastina</taxon>
        <taxon>Trypanosomatida</taxon>
        <taxon>Trypanosomatidae</taxon>
        <taxon>Leishmaniinae</taxon>
        <taxon>Leishmania</taxon>
        <taxon>lizard Leishmania</taxon>
    </lineage>
</organism>
<evidence type="ECO:0000256" key="1">
    <source>
        <dbReference type="SAM" id="MobiDB-lite"/>
    </source>
</evidence>
<dbReference type="EMBL" id="BLBS01000047">
    <property type="protein sequence ID" value="GET91152.1"/>
    <property type="molecule type" value="Genomic_DNA"/>
</dbReference>
<feature type="region of interest" description="Disordered" evidence="1">
    <location>
        <begin position="632"/>
        <end position="697"/>
    </location>
</feature>
<dbReference type="PANTHER" id="PTHR35614:SF5">
    <property type="entry name" value="SPRY DOMAIN-CONTAINING PROTEIN"/>
    <property type="match status" value="1"/>
</dbReference>
<keyword evidence="3" id="KW-1185">Reference proteome</keyword>
<dbReference type="PANTHER" id="PTHR35614">
    <property type="match status" value="1"/>
</dbReference>
<dbReference type="AlphaFoldDB" id="A0A640KNT6"/>
<comment type="caution">
    <text evidence="2">The sequence shown here is derived from an EMBL/GenBank/DDBJ whole genome shotgun (WGS) entry which is preliminary data.</text>
</comment>
<feature type="region of interest" description="Disordered" evidence="1">
    <location>
        <begin position="506"/>
        <end position="535"/>
    </location>
</feature>
<name>A0A640KNT6_LEITA</name>
<feature type="compositionally biased region" description="Basic and acidic residues" evidence="1">
    <location>
        <begin position="648"/>
        <end position="668"/>
    </location>
</feature>
<sequence length="959" mass="103739">MGTAPSAEIVSAAPFRVPQSGARQVALIPIVEKYFPTPECPLFRQLYEAYTDPSVRYYMRANFEGKRGDLSRIPPIENSREEMHEILLRHTAQSMFPTNAAVREVYEVGDFYRIRPVLCAVVFFYEGTNYVPEGSVQLPSQNRGDTPAFARVIGIIGDTCTLVNKSSDPLIPFQRDDVLKIRTLIMKSAGDHNMSRVVLLAAYVYYHQCCRIIGLPNVPALALSFTCFKTNIPFLCFLREMRDRMEKILEGSRCSKFYIDEYCLHGSVSREYVAKMVPIFACYYICFLKAKSELRVLKQHPHSQSLLSGCSGKERAGLRANSLMNRAETHVGSVYTDASCNHASLAMKVAALEGVMKNGGNASPKITYVVKGYITRAVTYISNWSHAVNEVYVVCADSTVTVVDRTSVEGLHGPTRTPSLVHQLDLSEDAEAVGSATPEVVETIQVCRGDILSFYIPPNTRSTGASYNLSVTSAQDVDTDDHIFHDTPHLEELKFHSNNSSSFSCASSEAPSRGGSESVALEAARGASEDDKSSSAATFSSGVAAADGDVVPFKAKKGSWRVDNNIYIESVLLSLVRDECKLAREATEQDPGWVYDHANKCCVHDGSFYVWHFRRGYEDFYYGTVPKFANPHRQANRKNDGGSNGHAEQGKADRIGVARAETAKDAKSGTRNIGARGRNGDALPLTPDMNAGKTPTGVLSSSLRAVHKPSILSKSSQSSKLPPKAPWPPATLAVPSQDASQSYLASIASGVSLPQPPAYGSGIRCAAPAAQMPFGGSNDQCYLKNSVYPTCAPEMEAMTSAGAPLMYTYVSLSQGQSKTSSALPQPPQPPHIFPPQGMHRHGVTPLPLPPLQKQAMWGVAGAGNREAPAATPQSARTCIVNAQGQIVALGSVMGSAVVETPQASYNPSAAAAAPQSYPNYVMVDGQLCIVQSTAACPTTAALSPLLSYQQHPHMIVFGQ</sequence>
<dbReference type="VEuPathDB" id="TriTrypDB:LtaPh_3119900"/>
<dbReference type="Proteomes" id="UP000419144">
    <property type="component" value="Unassembled WGS sequence"/>
</dbReference>
<evidence type="ECO:0000313" key="3">
    <source>
        <dbReference type="Proteomes" id="UP000419144"/>
    </source>
</evidence>